<gene>
    <name evidence="2" type="primary">LOC142173560</name>
</gene>
<evidence type="ECO:0000313" key="1">
    <source>
        <dbReference type="Proteomes" id="UP000790787"/>
    </source>
</evidence>
<proteinExistence type="predicted"/>
<keyword evidence="1" id="KW-1185">Reference proteome</keyword>
<sequence length="254" mass="29486">MEYATTQKGYLLYDLIYRVFFVSRDVQFREGIFPFKNKQGNNQSIFIHPNIEDNLFHTTDSITYPTSTGSHIHTTQQEVLTPPEFTQDLTQHTESIHSEILQQTTQHTSTIQSPIIQVSQAVPISLPDQPDIRKSCRGKKPPIWMKDFVSLNVHQDEPYAISKFLAYENLTYRYQAYLTAASNIIEPTFYSEPVKDPRWVDAIKTEIEALQNNHTWDIVSLPEGKIPIWCKWIYKIKYKTSGGVERFKARLVAK</sequence>
<reference evidence="1" key="1">
    <citation type="journal article" date="2014" name="Nat. Commun.">
        <title>The tobacco genome sequence and its comparison with those of tomato and potato.</title>
        <authorList>
            <person name="Sierro N."/>
            <person name="Battey J.N."/>
            <person name="Ouadi S."/>
            <person name="Bakaher N."/>
            <person name="Bovet L."/>
            <person name="Willig A."/>
            <person name="Goepfert S."/>
            <person name="Peitsch M.C."/>
            <person name="Ivanov N.V."/>
        </authorList>
    </citation>
    <scope>NUCLEOTIDE SEQUENCE [LARGE SCALE GENOMIC DNA]</scope>
</reference>
<name>A0AC58TDH3_TOBAC</name>
<dbReference type="Proteomes" id="UP000790787">
    <property type="component" value="Chromosome 19"/>
</dbReference>
<organism evidence="1 2">
    <name type="scientific">Nicotiana tabacum</name>
    <name type="common">Common tobacco</name>
    <dbReference type="NCBI Taxonomy" id="4097"/>
    <lineage>
        <taxon>Eukaryota</taxon>
        <taxon>Viridiplantae</taxon>
        <taxon>Streptophyta</taxon>
        <taxon>Embryophyta</taxon>
        <taxon>Tracheophyta</taxon>
        <taxon>Spermatophyta</taxon>
        <taxon>Magnoliopsida</taxon>
        <taxon>eudicotyledons</taxon>
        <taxon>Gunneridae</taxon>
        <taxon>Pentapetalae</taxon>
        <taxon>asterids</taxon>
        <taxon>lamiids</taxon>
        <taxon>Solanales</taxon>
        <taxon>Solanaceae</taxon>
        <taxon>Nicotianoideae</taxon>
        <taxon>Nicotianeae</taxon>
        <taxon>Nicotiana</taxon>
    </lineage>
</organism>
<accession>A0AC58TDH3</accession>
<reference evidence="2" key="2">
    <citation type="submission" date="2025-08" db="UniProtKB">
        <authorList>
            <consortium name="RefSeq"/>
        </authorList>
    </citation>
    <scope>IDENTIFICATION</scope>
    <source>
        <tissue evidence="2">Leaf</tissue>
    </source>
</reference>
<dbReference type="RefSeq" id="XP_075095273.1">
    <property type="nucleotide sequence ID" value="XM_075239172.1"/>
</dbReference>
<evidence type="ECO:0000313" key="2">
    <source>
        <dbReference type="RefSeq" id="XP_075095273.1"/>
    </source>
</evidence>
<protein>
    <submittedName>
        <fullName evidence="2">Uncharacterized protein LOC142173560</fullName>
    </submittedName>
</protein>